<sequence>PQYQHWRSHTLSYKGDDGFRIVITPYNKIQKTTGKITEKNSRHYLTKHVTVSV</sequence>
<feature type="non-terminal residue" evidence="1">
    <location>
        <position position="1"/>
    </location>
</feature>
<dbReference type="AlphaFoldDB" id="W1XLB8"/>
<gene>
    <name evidence="1" type="ORF">Q604_UNBC14435G0001</name>
</gene>
<reference evidence="1" key="1">
    <citation type="submission" date="2013-12" db="EMBL/GenBank/DDBJ databases">
        <title>A Varibaculum cambriense genome reconstructed from a premature infant gut community with otherwise low bacterial novelty that shifts toward anaerobic metabolism during the third week of life.</title>
        <authorList>
            <person name="Brown C.T."/>
            <person name="Sharon I."/>
            <person name="Thomas B.C."/>
            <person name="Castelle C.J."/>
            <person name="Morowitz M.J."/>
            <person name="Banfield J.F."/>
        </authorList>
    </citation>
    <scope>NUCLEOTIDE SEQUENCE</scope>
</reference>
<dbReference type="EMBL" id="AZMM01014435">
    <property type="protein sequence ID" value="ETJ31057.1"/>
    <property type="molecule type" value="Genomic_DNA"/>
</dbReference>
<organism evidence="1">
    <name type="scientific">human gut metagenome</name>
    <dbReference type="NCBI Taxonomy" id="408170"/>
    <lineage>
        <taxon>unclassified sequences</taxon>
        <taxon>metagenomes</taxon>
        <taxon>organismal metagenomes</taxon>
    </lineage>
</organism>
<evidence type="ECO:0000313" key="1">
    <source>
        <dbReference type="EMBL" id="ETJ31057.1"/>
    </source>
</evidence>
<comment type="caution">
    <text evidence="1">The sequence shown here is derived from an EMBL/GenBank/DDBJ whole genome shotgun (WGS) entry which is preliminary data.</text>
</comment>
<protein>
    <submittedName>
        <fullName evidence="1">Uncharacterized protein</fullName>
    </submittedName>
</protein>
<accession>W1XLB8</accession>
<proteinExistence type="predicted"/>
<name>W1XLB8_9ZZZZ</name>